<reference evidence="2" key="2">
    <citation type="submission" date="2025-09" db="UniProtKB">
        <authorList>
            <consortium name="Ensembl"/>
        </authorList>
    </citation>
    <scope>IDENTIFICATION</scope>
</reference>
<sequence>MATHSDHDLKAISPRGVAAKRQDGSLTSPRQQKSPYHHNSDGKEHVRPSNHRPRENSAAVSFSTNNNSVVCLPLVSEGLKLVWTQSDQTRELDGIPALQCILWGRQSCSEFVHTALQILCLKSFSTIPSLFSMYLFMLQLSSGSFLQCDRMAADMAVELKKKGVVSVSLWPGAVQTELINQYTSHDEAPPGFDPKFKEIFNKGETTEFTGRCIVELAKDKSLTSMTGQVLMTCDLARRYGLKDVDGRSVMDYTSLKFVVSQVPYVSWLSVFTPSFIRVPRSMLSLGSGKI</sequence>
<reference evidence="2" key="1">
    <citation type="submission" date="2025-08" db="UniProtKB">
        <authorList>
            <consortium name="Ensembl"/>
        </authorList>
    </citation>
    <scope>IDENTIFICATION</scope>
</reference>
<name>A0A671KX18_9TELE</name>
<evidence type="ECO:0000313" key="3">
    <source>
        <dbReference type="Proteomes" id="UP000472260"/>
    </source>
</evidence>
<organism evidence="2 3">
    <name type="scientific">Sinocyclocheilus anshuiensis</name>
    <dbReference type="NCBI Taxonomy" id="1608454"/>
    <lineage>
        <taxon>Eukaryota</taxon>
        <taxon>Metazoa</taxon>
        <taxon>Chordata</taxon>
        <taxon>Craniata</taxon>
        <taxon>Vertebrata</taxon>
        <taxon>Euteleostomi</taxon>
        <taxon>Actinopterygii</taxon>
        <taxon>Neopterygii</taxon>
        <taxon>Teleostei</taxon>
        <taxon>Ostariophysi</taxon>
        <taxon>Cypriniformes</taxon>
        <taxon>Cyprinidae</taxon>
        <taxon>Cyprininae</taxon>
        <taxon>Sinocyclocheilus</taxon>
    </lineage>
</organism>
<evidence type="ECO:0000256" key="1">
    <source>
        <dbReference type="SAM" id="MobiDB-lite"/>
    </source>
</evidence>
<dbReference type="AlphaFoldDB" id="A0A671KX18"/>
<dbReference type="PANTHER" id="PTHR44147">
    <property type="entry name" value="DEHYDROGENASE/REDUCTASE SDR FAMILY MEMBER 1"/>
    <property type="match status" value="1"/>
</dbReference>
<accession>A0A671KX18</accession>
<keyword evidence="3" id="KW-1185">Reference proteome</keyword>
<proteinExistence type="predicted"/>
<dbReference type="Proteomes" id="UP000472260">
    <property type="component" value="Unassembled WGS sequence"/>
</dbReference>
<protein>
    <submittedName>
        <fullName evidence="2">Dehydrogenase/reductase (SDR family) member 1</fullName>
    </submittedName>
</protein>
<dbReference type="Gene3D" id="3.40.50.720">
    <property type="entry name" value="NAD(P)-binding Rossmann-like Domain"/>
    <property type="match status" value="1"/>
</dbReference>
<feature type="region of interest" description="Disordered" evidence="1">
    <location>
        <begin position="1"/>
        <end position="60"/>
    </location>
</feature>
<dbReference type="InterPro" id="IPR036291">
    <property type="entry name" value="NAD(P)-bd_dom_sf"/>
</dbReference>
<evidence type="ECO:0000313" key="2">
    <source>
        <dbReference type="Ensembl" id="ENSSANP00000012461.1"/>
    </source>
</evidence>
<feature type="compositionally biased region" description="Basic and acidic residues" evidence="1">
    <location>
        <begin position="38"/>
        <end position="55"/>
    </location>
</feature>
<feature type="compositionally biased region" description="Basic and acidic residues" evidence="1">
    <location>
        <begin position="1"/>
        <end position="10"/>
    </location>
</feature>
<dbReference type="Ensembl" id="ENSSANT00000013318.1">
    <property type="protein sequence ID" value="ENSSANP00000012461.1"/>
    <property type="gene ID" value="ENSSANG00000006709.1"/>
</dbReference>
<dbReference type="SUPFAM" id="SSF51735">
    <property type="entry name" value="NAD(P)-binding Rossmann-fold domains"/>
    <property type="match status" value="1"/>
</dbReference>
<feature type="compositionally biased region" description="Polar residues" evidence="1">
    <location>
        <begin position="24"/>
        <end position="34"/>
    </location>
</feature>
<dbReference type="PANTHER" id="PTHR44147:SF2">
    <property type="entry name" value="DEHYDROGENASE_REDUCTASE SDR FAMILY MEMBER 1"/>
    <property type="match status" value="1"/>
</dbReference>